<dbReference type="Pfam" id="PF09295">
    <property type="entry name" value="ChAPs"/>
    <property type="match status" value="1"/>
</dbReference>
<dbReference type="Proteomes" id="UP000306552">
    <property type="component" value="Unassembled WGS sequence"/>
</dbReference>
<protein>
    <submittedName>
        <fullName evidence="2">Tetratricopeptide repeat protein</fullName>
    </submittedName>
</protein>
<evidence type="ECO:0000313" key="3">
    <source>
        <dbReference type="Proteomes" id="UP000306552"/>
    </source>
</evidence>
<dbReference type="InterPro" id="IPR019734">
    <property type="entry name" value="TPR_rpt"/>
</dbReference>
<feature type="repeat" description="TPR" evidence="1">
    <location>
        <begin position="121"/>
        <end position="154"/>
    </location>
</feature>
<dbReference type="GO" id="GO:0012505">
    <property type="term" value="C:endomembrane system"/>
    <property type="evidence" value="ECO:0007669"/>
    <property type="project" value="UniProtKB-ARBA"/>
</dbReference>
<dbReference type="SUPFAM" id="SSF48452">
    <property type="entry name" value="TPR-like"/>
    <property type="match status" value="1"/>
</dbReference>
<dbReference type="RefSeq" id="WP_138931106.1">
    <property type="nucleotide sequence ID" value="NZ_SWMU01000001.1"/>
</dbReference>
<proteinExistence type="predicted"/>
<dbReference type="PANTHER" id="PTHR12558">
    <property type="entry name" value="CELL DIVISION CYCLE 16,23,27"/>
    <property type="match status" value="1"/>
</dbReference>
<dbReference type="PANTHER" id="PTHR12558:SF13">
    <property type="entry name" value="CELL DIVISION CYCLE PROTEIN 27 HOMOLOG"/>
    <property type="match status" value="1"/>
</dbReference>
<dbReference type="EMBL" id="SWMU01000001">
    <property type="protein sequence ID" value="TKS57405.1"/>
    <property type="molecule type" value="Genomic_DNA"/>
</dbReference>
<keyword evidence="1" id="KW-0802">TPR repeat</keyword>
<dbReference type="PROSITE" id="PS50005">
    <property type="entry name" value="TPR"/>
    <property type="match status" value="2"/>
</dbReference>
<dbReference type="SMART" id="SM00028">
    <property type="entry name" value="TPR"/>
    <property type="match status" value="4"/>
</dbReference>
<dbReference type="GO" id="GO:0032991">
    <property type="term" value="C:protein-containing complex"/>
    <property type="evidence" value="ECO:0007669"/>
    <property type="project" value="UniProtKB-ARBA"/>
</dbReference>
<name>A0A4V6AMQ6_9FLAO</name>
<dbReference type="InterPro" id="IPR011990">
    <property type="entry name" value="TPR-like_helical_dom_sf"/>
</dbReference>
<organism evidence="2 3">
    <name type="scientific">Mesohalobacter halotolerans</name>
    <dbReference type="NCBI Taxonomy" id="1883405"/>
    <lineage>
        <taxon>Bacteria</taxon>
        <taxon>Pseudomonadati</taxon>
        <taxon>Bacteroidota</taxon>
        <taxon>Flavobacteriia</taxon>
        <taxon>Flavobacteriales</taxon>
        <taxon>Flavobacteriaceae</taxon>
        <taxon>Mesohalobacter</taxon>
    </lineage>
</organism>
<gene>
    <name evidence="2" type="ORF">FCN74_03000</name>
</gene>
<dbReference type="OrthoDB" id="1287940at2"/>
<dbReference type="GO" id="GO:0016192">
    <property type="term" value="P:vesicle-mediated transport"/>
    <property type="evidence" value="ECO:0007669"/>
    <property type="project" value="UniProtKB-ARBA"/>
</dbReference>
<dbReference type="Gene3D" id="1.25.40.10">
    <property type="entry name" value="Tetratricopeptide repeat domain"/>
    <property type="match status" value="1"/>
</dbReference>
<feature type="repeat" description="TPR" evidence="1">
    <location>
        <begin position="87"/>
        <end position="120"/>
    </location>
</feature>
<dbReference type="InterPro" id="IPR015374">
    <property type="entry name" value="ChAPs"/>
</dbReference>
<accession>A0A4V6AMQ6</accession>
<sequence length="646" mass="74886">MTIIVPLEHVRQILKLEDTDDIINQLKNVYSGLEIDISLNKLSIHIDDINLMTDEVHNNLINLCEKGNYKKALTKAISLLDKYNESSELNRIIAQIYFETNEIEKAENYLIQALKLNPRNTSALILMGNFYYSNKDTQTALKYWNSALKFNPDDYLSLSNIAGLLANQNELDQAKKFFEESLSINQNFPNVLYGLALVYFNQNNFEKSFSNTIKALKNSSLKDKVNNNSLNLLLETAKKLTKQNLSQVESEIHKLKDKIVIKSGKDVEISISDNIDTAAKLEVAEYHKRNKHRLIYKKQDLTVPHLMLHELYHLQLIAEAREFKNNYLFTSTQYHQEKFSEKLSSYKKALIKKGIPTDNISRLIESLFSGLNSQVFNTPIDLFIEQRIFENHQSAQPIQVLSLYNLISEGIKATTDKQIINLMPKTIISKSKILNMVNALWLKDYYGINLISKFKSNKIERQQAEDFYNEYLEYAKDKEPSEEYELLQNWAEDLKLDDLFNLKKEETNKSKTPDEVMDEINKDPYGVEDEELEEVKEQRRNFIESHSNDEVNTAVVMYMVSALDFFKNFSKEEIKKIAFEFATLGMTGIDPKKTNYEVPSINKKMSGYQALSYYYVSWALAIPEMLSKLGMPFDEEFDLAQQAIRN</sequence>
<comment type="caution">
    <text evidence="2">The sequence shown here is derived from an EMBL/GenBank/DDBJ whole genome shotgun (WGS) entry which is preliminary data.</text>
</comment>
<dbReference type="GO" id="GO:0005737">
    <property type="term" value="C:cytoplasm"/>
    <property type="evidence" value="ECO:0007669"/>
    <property type="project" value="UniProtKB-ARBA"/>
</dbReference>
<keyword evidence="3" id="KW-1185">Reference proteome</keyword>
<evidence type="ECO:0000256" key="1">
    <source>
        <dbReference type="PROSITE-ProRule" id="PRU00339"/>
    </source>
</evidence>
<dbReference type="AlphaFoldDB" id="A0A4V6AMQ6"/>
<evidence type="ECO:0000313" key="2">
    <source>
        <dbReference type="EMBL" id="TKS57405.1"/>
    </source>
</evidence>
<reference evidence="2 3" key="1">
    <citation type="submission" date="2019-04" db="EMBL/GenBank/DDBJ databases">
        <title>Psychroflexus halotolerans sp. nov., isolated from a marine solar saltern.</title>
        <authorList>
            <person name="Feng X."/>
        </authorList>
    </citation>
    <scope>NUCLEOTIDE SEQUENCE [LARGE SCALE GENOMIC DNA]</scope>
    <source>
        <strain evidence="2 3">WDS2C27</strain>
    </source>
</reference>